<dbReference type="PANTHER" id="PTHR12001">
    <property type="entry name" value="GERANYLGERANYL PYROPHOSPHATE SYNTHASE"/>
    <property type="match status" value="1"/>
</dbReference>
<protein>
    <recommendedName>
        <fullName evidence="9">Octaprenyl diphosphate synthase</fullName>
        <ecNumber evidence="8">2.5.1.90</ecNumber>
    </recommendedName>
    <alternativeName>
        <fullName evidence="11">All-trans-octaprenyl-diphosphate synthase</fullName>
    </alternativeName>
    <alternativeName>
        <fullName evidence="10">Octaprenyl pyrophosphate synthase</fullName>
    </alternativeName>
</protein>
<sequence>MHATLPHPAHPSPRRSPRAPRGLSLLIFAGLHTDQLQRTLACTVSNTPLFRTLIADDMLSVDRVIRSRLHSDVVLIRQVAEYIISAGGKRLRPALTLLAGKALGFEGPILHEQAAMVEFIHTATLLHDDVVDESGMRRGRQTANALFGNAASVLVGDFLYTRAFQMMVTTQNMRVLEVMAEATNIIAEGEVLQLLNIGNTDVSEEQYLQVIQYKTAKLFEAAARVGALIAGATEAEEAALAGYGMYLGTAFQIIDDVLDYSGDAETIGKALGDDLAEGKPTLPLIYTMRQGPEASAKVVREALEQASRDRFPAVLTAVQSCGALDYARSEAEKAAEQAAAVLAPLPDTPVRAALAELARLSVERDA</sequence>
<accession>A0A0K6GSS6</accession>
<comment type="function">
    <text evidence="7">Supplies octaprenyl diphosphate, the precursor for the side chain of the isoprenoid quinones ubiquinone and menaquinone.</text>
</comment>
<evidence type="ECO:0000256" key="9">
    <source>
        <dbReference type="ARBA" id="ARBA00072473"/>
    </source>
</evidence>
<proteinExistence type="inferred from homology"/>
<evidence type="ECO:0000256" key="11">
    <source>
        <dbReference type="ARBA" id="ARBA00083124"/>
    </source>
</evidence>
<evidence type="ECO:0000256" key="8">
    <source>
        <dbReference type="ARBA" id="ARBA00066511"/>
    </source>
</evidence>
<keyword evidence="4" id="KW-0479">Metal-binding</keyword>
<comment type="similarity">
    <text evidence="2 12">Belongs to the FPP/GGPP synthase family.</text>
</comment>
<keyword evidence="14" id="KW-1185">Reference proteome</keyword>
<dbReference type="GO" id="GO:0046872">
    <property type="term" value="F:metal ion binding"/>
    <property type="evidence" value="ECO:0007669"/>
    <property type="project" value="UniProtKB-KW"/>
</dbReference>
<evidence type="ECO:0000256" key="12">
    <source>
        <dbReference type="RuleBase" id="RU004466"/>
    </source>
</evidence>
<dbReference type="EMBL" id="CYHA01000001">
    <property type="protein sequence ID" value="CUA81819.1"/>
    <property type="molecule type" value="Genomic_DNA"/>
</dbReference>
<dbReference type="Gene3D" id="1.10.600.10">
    <property type="entry name" value="Farnesyl Diphosphate Synthase"/>
    <property type="match status" value="1"/>
</dbReference>
<dbReference type="PANTHER" id="PTHR12001:SF69">
    <property type="entry name" value="ALL TRANS-POLYPRENYL-DIPHOSPHATE SYNTHASE PDSS1"/>
    <property type="match status" value="1"/>
</dbReference>
<dbReference type="SUPFAM" id="SSF48576">
    <property type="entry name" value="Terpenoid synthases"/>
    <property type="match status" value="1"/>
</dbReference>
<evidence type="ECO:0000256" key="5">
    <source>
        <dbReference type="ARBA" id="ARBA00022842"/>
    </source>
</evidence>
<name>A0A0K6GSS6_9NEIS</name>
<evidence type="ECO:0000256" key="7">
    <source>
        <dbReference type="ARBA" id="ARBA00055029"/>
    </source>
</evidence>
<dbReference type="NCBIfam" id="NF008140">
    <property type="entry name" value="PRK10888.1"/>
    <property type="match status" value="1"/>
</dbReference>
<evidence type="ECO:0000256" key="4">
    <source>
        <dbReference type="ARBA" id="ARBA00022723"/>
    </source>
</evidence>
<dbReference type="Pfam" id="PF00348">
    <property type="entry name" value="polyprenyl_synt"/>
    <property type="match status" value="1"/>
</dbReference>
<dbReference type="InterPro" id="IPR033749">
    <property type="entry name" value="Polyprenyl_synt_CS"/>
</dbReference>
<dbReference type="GO" id="GO:0008299">
    <property type="term" value="P:isoprenoid biosynthetic process"/>
    <property type="evidence" value="ECO:0007669"/>
    <property type="project" value="InterPro"/>
</dbReference>
<comment type="cofactor">
    <cofactor evidence="1">
        <name>Mg(2+)</name>
        <dbReference type="ChEBI" id="CHEBI:18420"/>
    </cofactor>
</comment>
<organism evidence="13 14">
    <name type="scientific">Gulbenkiania indica</name>
    <dbReference type="NCBI Taxonomy" id="375574"/>
    <lineage>
        <taxon>Bacteria</taxon>
        <taxon>Pseudomonadati</taxon>
        <taxon>Pseudomonadota</taxon>
        <taxon>Betaproteobacteria</taxon>
        <taxon>Neisseriales</taxon>
        <taxon>Chromobacteriaceae</taxon>
        <taxon>Gulbenkiania</taxon>
    </lineage>
</organism>
<dbReference type="InterPro" id="IPR008949">
    <property type="entry name" value="Isoprenoid_synthase_dom_sf"/>
</dbReference>
<evidence type="ECO:0000256" key="2">
    <source>
        <dbReference type="ARBA" id="ARBA00006706"/>
    </source>
</evidence>
<evidence type="ECO:0000313" key="14">
    <source>
        <dbReference type="Proteomes" id="UP000243535"/>
    </source>
</evidence>
<comment type="catalytic activity">
    <reaction evidence="6">
        <text>5 isopentenyl diphosphate + (2E,6E)-farnesyl diphosphate = all-trans-octaprenyl diphosphate + 5 diphosphate</text>
        <dbReference type="Rhea" id="RHEA:27798"/>
        <dbReference type="ChEBI" id="CHEBI:33019"/>
        <dbReference type="ChEBI" id="CHEBI:57711"/>
        <dbReference type="ChEBI" id="CHEBI:128769"/>
        <dbReference type="ChEBI" id="CHEBI:175763"/>
        <dbReference type="EC" id="2.5.1.90"/>
    </reaction>
</comment>
<reference evidence="14" key="1">
    <citation type="submission" date="2015-08" db="EMBL/GenBank/DDBJ databases">
        <authorList>
            <person name="Varghese N."/>
        </authorList>
    </citation>
    <scope>NUCLEOTIDE SEQUENCE [LARGE SCALE GENOMIC DNA]</scope>
    <source>
        <strain evidence="14">DSM 17901</strain>
    </source>
</reference>
<evidence type="ECO:0000256" key="1">
    <source>
        <dbReference type="ARBA" id="ARBA00001946"/>
    </source>
</evidence>
<dbReference type="PROSITE" id="PS00444">
    <property type="entry name" value="POLYPRENYL_SYNTHASE_2"/>
    <property type="match status" value="1"/>
</dbReference>
<dbReference type="OrthoDB" id="9805316at2"/>
<dbReference type="AlphaFoldDB" id="A0A0K6GSS6"/>
<gene>
    <name evidence="13" type="ORF">Ga0061063_0665</name>
</gene>
<dbReference type="InterPro" id="IPR000092">
    <property type="entry name" value="Polyprenyl_synt"/>
</dbReference>
<evidence type="ECO:0000256" key="6">
    <source>
        <dbReference type="ARBA" id="ARBA00051506"/>
    </source>
</evidence>
<dbReference type="SFLD" id="SFLDS00005">
    <property type="entry name" value="Isoprenoid_Synthase_Type_I"/>
    <property type="match status" value="1"/>
</dbReference>
<dbReference type="GO" id="GO:0106350">
    <property type="term" value="F:all-trans-octaprenyl-diphosphate synthase activity"/>
    <property type="evidence" value="ECO:0007669"/>
    <property type="project" value="UniProtKB-EC"/>
</dbReference>
<keyword evidence="5" id="KW-0460">Magnesium</keyword>
<dbReference type="CDD" id="cd00685">
    <property type="entry name" value="Trans_IPPS_HT"/>
    <property type="match status" value="1"/>
</dbReference>
<evidence type="ECO:0000256" key="10">
    <source>
        <dbReference type="ARBA" id="ARBA00079637"/>
    </source>
</evidence>
<keyword evidence="3 12" id="KW-0808">Transferase</keyword>
<dbReference type="STRING" id="375574.GCA_001418035_00463"/>
<dbReference type="FunFam" id="1.10.600.10:FF:000002">
    <property type="entry name" value="Octaprenyl diphosphate synthase"/>
    <property type="match status" value="1"/>
</dbReference>
<evidence type="ECO:0000256" key="3">
    <source>
        <dbReference type="ARBA" id="ARBA00022679"/>
    </source>
</evidence>
<dbReference type="EC" id="2.5.1.90" evidence="8"/>
<dbReference type="Proteomes" id="UP000243535">
    <property type="component" value="Unassembled WGS sequence"/>
</dbReference>
<evidence type="ECO:0000313" key="13">
    <source>
        <dbReference type="EMBL" id="CUA81819.1"/>
    </source>
</evidence>
<dbReference type="PROSITE" id="PS00723">
    <property type="entry name" value="POLYPRENYL_SYNTHASE_1"/>
    <property type="match status" value="1"/>
</dbReference>